<dbReference type="InterPro" id="IPR002403">
    <property type="entry name" value="Cyt_P450_E_grp-IV"/>
</dbReference>
<organism evidence="7 8">
    <name type="scientific">Paraconiothyrium brasiliense</name>
    <dbReference type="NCBI Taxonomy" id="300254"/>
    <lineage>
        <taxon>Eukaryota</taxon>
        <taxon>Fungi</taxon>
        <taxon>Dikarya</taxon>
        <taxon>Ascomycota</taxon>
        <taxon>Pezizomycotina</taxon>
        <taxon>Dothideomycetes</taxon>
        <taxon>Pleosporomycetidae</taxon>
        <taxon>Pleosporales</taxon>
        <taxon>Massarineae</taxon>
        <taxon>Didymosphaeriaceae</taxon>
        <taxon>Paraconiothyrium</taxon>
    </lineage>
</organism>
<dbReference type="SUPFAM" id="SSF48264">
    <property type="entry name" value="Cytochrome P450"/>
    <property type="match status" value="1"/>
</dbReference>
<feature type="region of interest" description="Disordered" evidence="6">
    <location>
        <begin position="1"/>
        <end position="24"/>
    </location>
</feature>
<dbReference type="Pfam" id="PF00067">
    <property type="entry name" value="p450"/>
    <property type="match status" value="1"/>
</dbReference>
<dbReference type="Gene3D" id="1.10.630.10">
    <property type="entry name" value="Cytochrome P450"/>
    <property type="match status" value="1"/>
</dbReference>
<dbReference type="InterPro" id="IPR050529">
    <property type="entry name" value="CYP450_sterol_14alpha_dmase"/>
</dbReference>
<dbReference type="EMBL" id="JAKJXO020000007">
    <property type="protein sequence ID" value="KAL1602373.1"/>
    <property type="molecule type" value="Genomic_DNA"/>
</dbReference>
<dbReference type="InterPro" id="IPR036396">
    <property type="entry name" value="Cyt_P450_sf"/>
</dbReference>
<evidence type="ECO:0000256" key="5">
    <source>
        <dbReference type="ARBA" id="ARBA00023004"/>
    </source>
</evidence>
<gene>
    <name evidence="7" type="ORF">SLS60_005789</name>
</gene>
<proteinExistence type="inferred from homology"/>
<reference evidence="7 8" key="1">
    <citation type="submission" date="2024-02" db="EMBL/GenBank/DDBJ databases">
        <title>De novo assembly and annotation of 12 fungi associated with fruit tree decline syndrome in Ontario, Canada.</title>
        <authorList>
            <person name="Sulman M."/>
            <person name="Ellouze W."/>
            <person name="Ilyukhin E."/>
        </authorList>
    </citation>
    <scope>NUCLEOTIDE SEQUENCE [LARGE SCALE GENOMIC DNA]</scope>
    <source>
        <strain evidence="7 8">M42-189</strain>
    </source>
</reference>
<evidence type="ECO:0000313" key="7">
    <source>
        <dbReference type="EMBL" id="KAL1602373.1"/>
    </source>
</evidence>
<evidence type="ECO:0000256" key="2">
    <source>
        <dbReference type="ARBA" id="ARBA00010617"/>
    </source>
</evidence>
<dbReference type="PRINTS" id="PR00465">
    <property type="entry name" value="EP450IV"/>
</dbReference>
<dbReference type="PANTHER" id="PTHR24304">
    <property type="entry name" value="CYTOCHROME P450 FAMILY 7"/>
    <property type="match status" value="1"/>
</dbReference>
<comment type="similarity">
    <text evidence="2">Belongs to the cytochrome P450 family.</text>
</comment>
<name>A0ABR3RDJ4_9PLEO</name>
<dbReference type="Proteomes" id="UP001521785">
    <property type="component" value="Unassembled WGS sequence"/>
</dbReference>
<dbReference type="CDD" id="cd11040">
    <property type="entry name" value="CYP7_CYP8-like"/>
    <property type="match status" value="1"/>
</dbReference>
<evidence type="ECO:0008006" key="9">
    <source>
        <dbReference type="Google" id="ProtNLM"/>
    </source>
</evidence>
<comment type="cofactor">
    <cofactor evidence="1">
        <name>heme</name>
        <dbReference type="ChEBI" id="CHEBI:30413"/>
    </cofactor>
</comment>
<protein>
    <recommendedName>
        <fullName evidence="9">Cytochrome P450</fullName>
    </recommendedName>
</protein>
<evidence type="ECO:0000313" key="8">
    <source>
        <dbReference type="Proteomes" id="UP001521785"/>
    </source>
</evidence>
<sequence length="425" mass="47949">MNEKSSRTYLLDNSGIGHEPTAGSSVKPHNRVGFLNHHLFADFLTGPGFRPLTTRFEKEIMGFKTRILDMCGSEKKETKRTGDFFELFTQELTRTSLRATCGPLLLELDPDFPRRFWIYNCGLPHFLRRIPRLFAREAYEARDSLVASVKLWHTAARLRFEPRYVDEAADVDPFWGCNFFRQRQESLGGIDNYDADAIASEDFGAIWGFNHNVILAAFWVSYEVFRDHALLSRVENEVAACADATKLSGIDVEKLVTMPLLQSIWVETLRLRVHIFMSRKVTQADLNINNWLVPRDNVVFVSSTPAHMDTASWSCGPDHSHPLDEFWADRFLVPQSDGTAAFRLDASMSGSWIPFGGGVQMCPGRHFAKREALLTCAVLVSCFDVDLAVPDGGMEMDWSTCGTGTLKPKARVPYSINRKEHGGVN</sequence>
<dbReference type="PANTHER" id="PTHR24304:SF2">
    <property type="entry name" value="24-HYDROXYCHOLESTEROL 7-ALPHA-HYDROXYLASE"/>
    <property type="match status" value="1"/>
</dbReference>
<comment type="caution">
    <text evidence="7">The sequence shown here is derived from an EMBL/GenBank/DDBJ whole genome shotgun (WGS) entry which is preliminary data.</text>
</comment>
<evidence type="ECO:0000256" key="4">
    <source>
        <dbReference type="ARBA" id="ARBA00022723"/>
    </source>
</evidence>
<dbReference type="InterPro" id="IPR001128">
    <property type="entry name" value="Cyt_P450"/>
</dbReference>
<evidence type="ECO:0000256" key="6">
    <source>
        <dbReference type="SAM" id="MobiDB-lite"/>
    </source>
</evidence>
<keyword evidence="8" id="KW-1185">Reference proteome</keyword>
<evidence type="ECO:0000256" key="1">
    <source>
        <dbReference type="ARBA" id="ARBA00001971"/>
    </source>
</evidence>
<accession>A0ABR3RDJ4</accession>
<keyword evidence="3" id="KW-0349">Heme</keyword>
<evidence type="ECO:0000256" key="3">
    <source>
        <dbReference type="ARBA" id="ARBA00022617"/>
    </source>
</evidence>
<keyword evidence="5" id="KW-0408">Iron</keyword>
<keyword evidence="4" id="KW-0479">Metal-binding</keyword>